<dbReference type="PANTHER" id="PTHR31336:SF3">
    <property type="entry name" value="PROTEIN LIN-37 HOMOLOG"/>
    <property type="match status" value="1"/>
</dbReference>
<dbReference type="Proteomes" id="UP000886998">
    <property type="component" value="Unassembled WGS sequence"/>
</dbReference>
<dbReference type="InterPro" id="IPR028226">
    <property type="entry name" value="LIN37"/>
</dbReference>
<feature type="compositionally biased region" description="Basic and acidic residues" evidence="1">
    <location>
        <begin position="53"/>
        <end position="65"/>
    </location>
</feature>
<protein>
    <submittedName>
        <fullName evidence="2">Protein lin-37 homolog</fullName>
    </submittedName>
</protein>
<proteinExistence type="predicted"/>
<accession>A0A8X6XFC5</accession>
<dbReference type="GO" id="GO:0000122">
    <property type="term" value="P:negative regulation of transcription by RNA polymerase II"/>
    <property type="evidence" value="ECO:0007669"/>
    <property type="project" value="TreeGrafter"/>
</dbReference>
<evidence type="ECO:0000256" key="1">
    <source>
        <dbReference type="SAM" id="MobiDB-lite"/>
    </source>
</evidence>
<dbReference type="OrthoDB" id="6287771at2759"/>
<sequence>MKLFDRAVDLTPFNDQTPLYPICRAWINNQELYKSAQHIKEEPVSGETPAVEEPEKEKEENDDFVRQLPPPSPLKGKDLRIPSPIPQPEEEFVICSDEQTAVSKETLMSKHLQRWKAVRRKWKHAAKVNEDRYRESAAVLKSIFDKAQRRDELTSNHWDTMTSVT</sequence>
<feature type="region of interest" description="Disordered" evidence="1">
    <location>
        <begin position="38"/>
        <end position="87"/>
    </location>
</feature>
<reference evidence="2" key="1">
    <citation type="submission" date="2020-08" db="EMBL/GenBank/DDBJ databases">
        <title>Multicomponent nature underlies the extraordinary mechanical properties of spider dragline silk.</title>
        <authorList>
            <person name="Kono N."/>
            <person name="Nakamura H."/>
            <person name="Mori M."/>
            <person name="Yoshida Y."/>
            <person name="Ohtoshi R."/>
            <person name="Malay A.D."/>
            <person name="Moran D.A.P."/>
            <person name="Tomita M."/>
            <person name="Numata K."/>
            <person name="Arakawa K."/>
        </authorList>
    </citation>
    <scope>NUCLEOTIDE SEQUENCE</scope>
</reference>
<organism evidence="2 3">
    <name type="scientific">Trichonephila inaurata madagascariensis</name>
    <dbReference type="NCBI Taxonomy" id="2747483"/>
    <lineage>
        <taxon>Eukaryota</taxon>
        <taxon>Metazoa</taxon>
        <taxon>Ecdysozoa</taxon>
        <taxon>Arthropoda</taxon>
        <taxon>Chelicerata</taxon>
        <taxon>Arachnida</taxon>
        <taxon>Araneae</taxon>
        <taxon>Araneomorphae</taxon>
        <taxon>Entelegynae</taxon>
        <taxon>Araneoidea</taxon>
        <taxon>Nephilidae</taxon>
        <taxon>Trichonephila</taxon>
        <taxon>Trichonephila inaurata</taxon>
    </lineage>
</organism>
<gene>
    <name evidence="2" type="primary">Lin37</name>
    <name evidence="2" type="ORF">TNIN_451561</name>
</gene>
<name>A0A8X6XFC5_9ARAC</name>
<comment type="caution">
    <text evidence="2">The sequence shown here is derived from an EMBL/GenBank/DDBJ whole genome shotgun (WGS) entry which is preliminary data.</text>
</comment>
<keyword evidence="3" id="KW-1185">Reference proteome</keyword>
<dbReference type="AlphaFoldDB" id="A0A8X6XFC5"/>
<evidence type="ECO:0000313" key="3">
    <source>
        <dbReference type="Proteomes" id="UP000886998"/>
    </source>
</evidence>
<dbReference type="Pfam" id="PF15306">
    <property type="entry name" value="LIN37"/>
    <property type="match status" value="1"/>
</dbReference>
<dbReference type="GO" id="GO:0017053">
    <property type="term" value="C:transcription repressor complex"/>
    <property type="evidence" value="ECO:0007669"/>
    <property type="project" value="InterPro"/>
</dbReference>
<dbReference type="PANTHER" id="PTHR31336">
    <property type="entry name" value="LIN37 HOMOLOG"/>
    <property type="match status" value="1"/>
</dbReference>
<evidence type="ECO:0000313" key="2">
    <source>
        <dbReference type="EMBL" id="GFY52303.1"/>
    </source>
</evidence>
<dbReference type="GO" id="GO:0031523">
    <property type="term" value="C:Myb complex"/>
    <property type="evidence" value="ECO:0007669"/>
    <property type="project" value="TreeGrafter"/>
</dbReference>
<dbReference type="EMBL" id="BMAV01008619">
    <property type="protein sequence ID" value="GFY52303.1"/>
    <property type="molecule type" value="Genomic_DNA"/>
</dbReference>